<comment type="caution">
    <text evidence="1">The sequence shown here is derived from an EMBL/GenBank/DDBJ whole genome shotgun (WGS) entry which is preliminary data.</text>
</comment>
<name>A0A2V2YNT4_9BACL</name>
<dbReference type="AlphaFoldDB" id="A0A2V2YNT4"/>
<protein>
    <recommendedName>
        <fullName evidence="3">N-acetyltransferase domain-containing protein</fullName>
    </recommendedName>
</protein>
<dbReference type="Proteomes" id="UP000246635">
    <property type="component" value="Unassembled WGS sequence"/>
</dbReference>
<gene>
    <name evidence="1" type="ORF">DFQ01_12266</name>
</gene>
<proteinExistence type="predicted"/>
<dbReference type="EMBL" id="QGTQ01000022">
    <property type="protein sequence ID" value="PWV97335.1"/>
    <property type="molecule type" value="Genomic_DNA"/>
</dbReference>
<dbReference type="RefSeq" id="WP_110046060.1">
    <property type="nucleotide sequence ID" value="NZ_CP054613.1"/>
</dbReference>
<accession>A0A2V2YNT4</accession>
<evidence type="ECO:0000313" key="2">
    <source>
        <dbReference type="Proteomes" id="UP000246635"/>
    </source>
</evidence>
<evidence type="ECO:0000313" key="1">
    <source>
        <dbReference type="EMBL" id="PWV97335.1"/>
    </source>
</evidence>
<reference evidence="1 2" key="1">
    <citation type="submission" date="2018-05" db="EMBL/GenBank/DDBJ databases">
        <title>Genomic Encyclopedia of Type Strains, Phase III (KMG-III): the genomes of soil and plant-associated and newly described type strains.</title>
        <authorList>
            <person name="Whitman W."/>
        </authorList>
    </citation>
    <scope>NUCLEOTIDE SEQUENCE [LARGE SCALE GENOMIC DNA]</scope>
    <source>
        <strain evidence="1 2">CECT 5696</strain>
    </source>
</reference>
<keyword evidence="2" id="KW-1185">Reference proteome</keyword>
<evidence type="ECO:0008006" key="3">
    <source>
        <dbReference type="Google" id="ProtNLM"/>
    </source>
</evidence>
<organism evidence="1 2">
    <name type="scientific">Paenibacillus cellulosilyticus</name>
    <dbReference type="NCBI Taxonomy" id="375489"/>
    <lineage>
        <taxon>Bacteria</taxon>
        <taxon>Bacillati</taxon>
        <taxon>Bacillota</taxon>
        <taxon>Bacilli</taxon>
        <taxon>Bacillales</taxon>
        <taxon>Paenibacillaceae</taxon>
        <taxon>Paenibacillus</taxon>
    </lineage>
</organism>
<dbReference type="OrthoDB" id="9800543at2"/>
<sequence length="164" mass="19009">MIVHRQTKEHYPVDFHPLTPFDVSTMIRDGSLFSWELQFDWTLYFRFYNIEVYKMVIRGDDEIQGCIAFEVKEDHIYVHLIESAPHNFKGRAFELIGEHLFGFACKCSEDLGFEGAVAFQSKIGPKSVPLMNYYVNRIKAEHLGNGYMIIDGPSAKQLIMIYST</sequence>